<dbReference type="InterPro" id="IPR001851">
    <property type="entry name" value="ABC_transp_permease"/>
</dbReference>
<feature type="transmembrane region" description="Helical" evidence="6">
    <location>
        <begin position="208"/>
        <end position="225"/>
    </location>
</feature>
<gene>
    <name evidence="7" type="ORF">UFOPK4061_00401</name>
</gene>
<keyword evidence="2" id="KW-1003">Cell membrane</keyword>
<reference evidence="7" key="1">
    <citation type="submission" date="2020-05" db="EMBL/GenBank/DDBJ databases">
        <authorList>
            <person name="Chiriac C."/>
            <person name="Salcher M."/>
            <person name="Ghai R."/>
            <person name="Kavagutti S V."/>
        </authorList>
    </citation>
    <scope>NUCLEOTIDE SEQUENCE</scope>
</reference>
<evidence type="ECO:0000256" key="1">
    <source>
        <dbReference type="ARBA" id="ARBA00004651"/>
    </source>
</evidence>
<dbReference type="AlphaFoldDB" id="A0A6J7PLB6"/>
<evidence type="ECO:0000256" key="4">
    <source>
        <dbReference type="ARBA" id="ARBA00022989"/>
    </source>
</evidence>
<feature type="transmembrane region" description="Helical" evidence="6">
    <location>
        <begin position="356"/>
        <end position="379"/>
    </location>
</feature>
<dbReference type="CDD" id="cd06581">
    <property type="entry name" value="TM_PBP1_LivM_like"/>
    <property type="match status" value="1"/>
</dbReference>
<name>A0A6J7PLB6_9ZZZZ</name>
<proteinExistence type="predicted"/>
<dbReference type="EMBL" id="CAFBPD010000053">
    <property type="protein sequence ID" value="CAB5002694.1"/>
    <property type="molecule type" value="Genomic_DNA"/>
</dbReference>
<dbReference type="PANTHER" id="PTHR30482">
    <property type="entry name" value="HIGH-AFFINITY BRANCHED-CHAIN AMINO ACID TRANSPORT SYSTEM PERMEASE"/>
    <property type="match status" value="1"/>
</dbReference>
<feature type="transmembrane region" description="Helical" evidence="6">
    <location>
        <begin position="123"/>
        <end position="142"/>
    </location>
</feature>
<dbReference type="GO" id="GO:0015658">
    <property type="term" value="F:branched-chain amino acid transmembrane transporter activity"/>
    <property type="evidence" value="ECO:0007669"/>
    <property type="project" value="InterPro"/>
</dbReference>
<dbReference type="InterPro" id="IPR043428">
    <property type="entry name" value="LivM-like"/>
</dbReference>
<feature type="transmembrane region" description="Helical" evidence="6">
    <location>
        <begin position="292"/>
        <end position="321"/>
    </location>
</feature>
<accession>A0A6J7PLB6</accession>
<protein>
    <submittedName>
        <fullName evidence="7">Unannotated protein</fullName>
    </submittedName>
</protein>
<evidence type="ECO:0000313" key="7">
    <source>
        <dbReference type="EMBL" id="CAB5002694.1"/>
    </source>
</evidence>
<keyword evidence="5 6" id="KW-0472">Membrane</keyword>
<keyword evidence="3 6" id="KW-0812">Transmembrane</keyword>
<feature type="transmembrane region" description="Helical" evidence="6">
    <location>
        <begin position="151"/>
        <end position="169"/>
    </location>
</feature>
<evidence type="ECO:0000256" key="2">
    <source>
        <dbReference type="ARBA" id="ARBA00022475"/>
    </source>
</evidence>
<dbReference type="GO" id="GO:0005886">
    <property type="term" value="C:plasma membrane"/>
    <property type="evidence" value="ECO:0007669"/>
    <property type="project" value="UniProtKB-SubCell"/>
</dbReference>
<keyword evidence="4 6" id="KW-1133">Transmembrane helix</keyword>
<feature type="transmembrane region" description="Helical" evidence="6">
    <location>
        <begin position="66"/>
        <end position="87"/>
    </location>
</feature>
<dbReference type="PANTHER" id="PTHR30482:SF10">
    <property type="entry name" value="HIGH-AFFINITY BRANCHED-CHAIN AMINO ACID TRANSPORT PROTEIN BRAE"/>
    <property type="match status" value="1"/>
</dbReference>
<comment type="subcellular location">
    <subcellularLocation>
        <location evidence="1">Cell membrane</location>
        <topology evidence="1">Multi-pass membrane protein</topology>
    </subcellularLocation>
</comment>
<sequence>MSTTPEDSRGIGTDEWVAQHGERAQRGTGLYARIGEAWMGLPSLVRWGIPLLLVVLVPFAGSNDYILRIGINLGLFLLLALGLNLVVGYSGLLDLGFIAFYGFGAYAYAALASEQFGLHLPSLLAIVIVVVTTAAFGFTLGLPSRRLTGDYLAIATLFFGQMFVVLMVSSDAVQFPWMDEPMDLTGGANGISNVDQLSVLGFTFDSNLSYYLLLIVLVVLATVATKRIHFSRHGLAWRSLGEDSLAAQHMTIPTVRLKLLAFTLGAGIAGLAGAIFASVQQGVYPSTFELPLLITIYAAIILGGLGSIPGVLLGAAIMTILPELLRFPEYSNWLFLVVLILGTIMYLKSWKLVPAVFAGMIAIGFIANVIFLAIGVPYLTTAEWAKGPLAPVLGSWIFMPEERVLIGNIAFVALVVAVAWMSLLTRRTTIILLPFVLWLAIFTWEVRLMLEPSITRQLLVGALLVVLMATRPQGIFGKPRVEVL</sequence>
<feature type="transmembrane region" description="Helical" evidence="6">
    <location>
        <begin position="333"/>
        <end position="350"/>
    </location>
</feature>
<feature type="transmembrane region" description="Helical" evidence="6">
    <location>
        <begin position="259"/>
        <end position="280"/>
    </location>
</feature>
<feature type="transmembrane region" description="Helical" evidence="6">
    <location>
        <begin position="429"/>
        <end position="446"/>
    </location>
</feature>
<feature type="transmembrane region" description="Helical" evidence="6">
    <location>
        <begin position="404"/>
        <end position="423"/>
    </location>
</feature>
<feature type="transmembrane region" description="Helical" evidence="6">
    <location>
        <begin position="43"/>
        <end position="60"/>
    </location>
</feature>
<feature type="transmembrane region" description="Helical" evidence="6">
    <location>
        <begin position="92"/>
        <end position="111"/>
    </location>
</feature>
<dbReference type="Pfam" id="PF02653">
    <property type="entry name" value="BPD_transp_2"/>
    <property type="match status" value="1"/>
</dbReference>
<organism evidence="7">
    <name type="scientific">freshwater metagenome</name>
    <dbReference type="NCBI Taxonomy" id="449393"/>
    <lineage>
        <taxon>unclassified sequences</taxon>
        <taxon>metagenomes</taxon>
        <taxon>ecological metagenomes</taxon>
    </lineage>
</organism>
<evidence type="ECO:0000256" key="6">
    <source>
        <dbReference type="SAM" id="Phobius"/>
    </source>
</evidence>
<evidence type="ECO:0000256" key="5">
    <source>
        <dbReference type="ARBA" id="ARBA00023136"/>
    </source>
</evidence>
<evidence type="ECO:0000256" key="3">
    <source>
        <dbReference type="ARBA" id="ARBA00022692"/>
    </source>
</evidence>